<reference evidence="2" key="1">
    <citation type="submission" date="2016-10" db="EMBL/GenBank/DDBJ databases">
        <authorList>
            <person name="de Groot N.N."/>
        </authorList>
    </citation>
    <scope>NUCLEOTIDE SEQUENCE [LARGE SCALE GENOMIC DNA]</scope>
    <source>
        <strain evidence="2">FI11049</strain>
    </source>
</reference>
<protein>
    <submittedName>
        <fullName evidence="2">Uncharacterized protein</fullName>
    </submittedName>
</protein>
<evidence type="ECO:0000313" key="2">
    <source>
        <dbReference type="EMBL" id="SFV72500.1"/>
    </source>
</evidence>
<dbReference type="EMBL" id="JABAFY010000084">
    <property type="protein sequence ID" value="NME53221.1"/>
    <property type="molecule type" value="Genomic_DNA"/>
</dbReference>
<dbReference type="Proteomes" id="UP000186323">
    <property type="component" value="Chromosome I"/>
</dbReference>
<evidence type="ECO:0000313" key="3">
    <source>
        <dbReference type="Proteomes" id="UP000186323"/>
    </source>
</evidence>
<evidence type="ECO:0000313" key="1">
    <source>
        <dbReference type="EMBL" id="NME53221.1"/>
    </source>
</evidence>
<keyword evidence="3" id="KW-1185">Reference proteome</keyword>
<sequence>MSDTPCLDSTDNILGQEFLTWLWYQSDVAPGAFVDKEGQPFSVSMEQRIVVQGGEGDAKETATVAGTLSPLREARFGLGTGKKVTRALIRLEKEELAFQFTLKAEDFTLGSLKTPKVEKPEEDDDPDAMLLEKIYLMEVCLGLLDSLYARFLQLRLSPQWQQEVADMRQWMTRTE</sequence>
<dbReference type="RefSeq" id="WP_072332943.1">
    <property type="nucleotide sequence ID" value="NZ_CAJKKT010000003.1"/>
</dbReference>
<name>A0A1K1LCM9_9BACT</name>
<reference evidence="1 4" key="3">
    <citation type="submission" date="2020-04" db="EMBL/GenBank/DDBJ databases">
        <authorList>
            <person name="Hitch T.C.A."/>
            <person name="Wylensek D."/>
            <person name="Clavel T."/>
        </authorList>
    </citation>
    <scope>NUCLEOTIDE SEQUENCE [LARGE SCALE GENOMIC DNA]</scope>
    <source>
        <strain evidence="1 4">PG-251-APC-1</strain>
    </source>
</reference>
<evidence type="ECO:0000313" key="4">
    <source>
        <dbReference type="Proteomes" id="UP000522333"/>
    </source>
</evidence>
<accession>A0A1K1LCM9</accession>
<proteinExistence type="predicted"/>
<dbReference type="EMBL" id="LT630450">
    <property type="protein sequence ID" value="SFV72500.1"/>
    <property type="molecule type" value="Genomic_DNA"/>
</dbReference>
<organism evidence="2 3">
    <name type="scientific">Desulfovibrio piger</name>
    <dbReference type="NCBI Taxonomy" id="901"/>
    <lineage>
        <taxon>Bacteria</taxon>
        <taxon>Pseudomonadati</taxon>
        <taxon>Thermodesulfobacteriota</taxon>
        <taxon>Desulfovibrionia</taxon>
        <taxon>Desulfovibrionales</taxon>
        <taxon>Desulfovibrionaceae</taxon>
        <taxon>Desulfovibrio</taxon>
    </lineage>
</organism>
<dbReference type="Proteomes" id="UP000522333">
    <property type="component" value="Unassembled WGS sequence"/>
</dbReference>
<dbReference type="KEGG" id="dpg:DESPIGER_0616"/>
<dbReference type="OrthoDB" id="5470789at2"/>
<gene>
    <name evidence="2" type="ORF">DESPIGER_0616</name>
    <name evidence="1" type="ORF">HF854_12040</name>
</gene>
<reference evidence="3" key="2">
    <citation type="submission" date="2016-10" db="EMBL/GenBank/DDBJ databases">
        <authorList>
            <person name="Wegmann U."/>
        </authorList>
    </citation>
    <scope>NUCLEOTIDE SEQUENCE [LARGE SCALE GENOMIC DNA]</scope>
</reference>
<dbReference type="AlphaFoldDB" id="A0A1K1LCM9"/>